<keyword evidence="1" id="KW-1133">Transmembrane helix</keyword>
<keyword evidence="3" id="KW-1185">Reference proteome</keyword>
<accession>A0A7W5DUE5</accession>
<dbReference type="RefSeq" id="WP_184300061.1">
    <property type="nucleotide sequence ID" value="NZ_JACHXU010000001.1"/>
</dbReference>
<reference evidence="2 3" key="1">
    <citation type="submission" date="2020-08" db="EMBL/GenBank/DDBJ databases">
        <title>Genomic Encyclopedia of Type Strains, Phase III (KMG-III): the genomes of soil and plant-associated and newly described type strains.</title>
        <authorList>
            <person name="Whitman W."/>
        </authorList>
    </citation>
    <scope>NUCLEOTIDE SEQUENCE [LARGE SCALE GENOMIC DNA]</scope>
    <source>
        <strain evidence="2 3">CECT 8075</strain>
    </source>
</reference>
<evidence type="ECO:0000256" key="1">
    <source>
        <dbReference type="SAM" id="Phobius"/>
    </source>
</evidence>
<feature type="transmembrane region" description="Helical" evidence="1">
    <location>
        <begin position="211"/>
        <end position="232"/>
    </location>
</feature>
<dbReference type="Proteomes" id="UP000536179">
    <property type="component" value="Unassembled WGS sequence"/>
</dbReference>
<dbReference type="AlphaFoldDB" id="A0A7W5DUE5"/>
<dbReference type="EMBL" id="JACHXU010000001">
    <property type="protein sequence ID" value="MBB3204238.1"/>
    <property type="molecule type" value="Genomic_DNA"/>
</dbReference>
<keyword evidence="1" id="KW-0472">Membrane</keyword>
<protein>
    <submittedName>
        <fullName evidence="2">Uncharacterized protein</fullName>
    </submittedName>
</protein>
<evidence type="ECO:0000313" key="2">
    <source>
        <dbReference type="EMBL" id="MBB3204238.1"/>
    </source>
</evidence>
<gene>
    <name evidence="2" type="ORF">FHS27_000002</name>
</gene>
<organism evidence="2 3">
    <name type="scientific">Aporhodopirellula rubra</name>
    <dbReference type="NCBI Taxonomy" id="980271"/>
    <lineage>
        <taxon>Bacteria</taxon>
        <taxon>Pseudomonadati</taxon>
        <taxon>Planctomycetota</taxon>
        <taxon>Planctomycetia</taxon>
        <taxon>Pirellulales</taxon>
        <taxon>Pirellulaceae</taxon>
        <taxon>Aporhodopirellula</taxon>
    </lineage>
</organism>
<proteinExistence type="predicted"/>
<sequence length="333" mass="37340">MSQSPFLPIQLASEIAKIHEQSRRDISNMFGSVLGSLNSSAFGIDNAIRELQLTTSIRGDYIQTVGRAMSQAQEEMKLFQRNMFAELGSSISIYQDILRQQKIPINLGIARAVEQSMTDYRAMIGQIGSEAFSSVFASMDISIAIDELINDLEELEVEPMDAEALETSQTELIRQTALEIGCSRTADQLFEVLNSINEKLSDLTQPARKTVLLILFGIVSTYFCSVIDTWWASYIRDYRLHRIEYRQGVEALETLTETAPSFSISNVSGVTRTPCVAVKNVNGILHQAKVSAGTLVKVTKRNGKSIEIHWYDSGKQLSGWINITHVRYPKRFR</sequence>
<name>A0A7W5DUE5_9BACT</name>
<keyword evidence="1" id="KW-0812">Transmembrane</keyword>
<comment type="caution">
    <text evidence="2">The sequence shown here is derived from an EMBL/GenBank/DDBJ whole genome shotgun (WGS) entry which is preliminary data.</text>
</comment>
<evidence type="ECO:0000313" key="3">
    <source>
        <dbReference type="Proteomes" id="UP000536179"/>
    </source>
</evidence>